<name>A0AAV4MZI6_CAEEX</name>
<dbReference type="Proteomes" id="UP001054945">
    <property type="component" value="Unassembled WGS sequence"/>
</dbReference>
<sequence length="204" mass="23507">MVRGEERRFLLWNNRRDNVCRNKEVPMRSFWILLACVLVSDAFFQPPTPLVTMYFPFPGSNGLLRTVRLVRRLMRMGSMFRRLRLTRRLVGMMPLMLGRGGMRRGPRFLKAEDMCLKRLACEIFTKPDAMHRSVVSSNTAREDISNGLKIFLTLDAPDEGDEYCKQRHPSCPFSALKILKGLLPLKIPPSDALGATKHHFNLML</sequence>
<gene>
    <name evidence="1" type="ORF">CEXT_374601</name>
</gene>
<accession>A0AAV4MZI6</accession>
<protein>
    <submittedName>
        <fullName evidence="1">Uncharacterized protein</fullName>
    </submittedName>
</protein>
<reference evidence="1 2" key="1">
    <citation type="submission" date="2021-06" db="EMBL/GenBank/DDBJ databases">
        <title>Caerostris extrusa draft genome.</title>
        <authorList>
            <person name="Kono N."/>
            <person name="Arakawa K."/>
        </authorList>
    </citation>
    <scope>NUCLEOTIDE SEQUENCE [LARGE SCALE GENOMIC DNA]</scope>
</reference>
<dbReference type="AlphaFoldDB" id="A0AAV4MZI6"/>
<evidence type="ECO:0000313" key="1">
    <source>
        <dbReference type="EMBL" id="GIX77905.1"/>
    </source>
</evidence>
<evidence type="ECO:0000313" key="2">
    <source>
        <dbReference type="Proteomes" id="UP001054945"/>
    </source>
</evidence>
<keyword evidence="2" id="KW-1185">Reference proteome</keyword>
<proteinExistence type="predicted"/>
<comment type="caution">
    <text evidence="1">The sequence shown here is derived from an EMBL/GenBank/DDBJ whole genome shotgun (WGS) entry which is preliminary data.</text>
</comment>
<dbReference type="EMBL" id="BPLR01020364">
    <property type="protein sequence ID" value="GIX77905.1"/>
    <property type="molecule type" value="Genomic_DNA"/>
</dbReference>
<organism evidence="1 2">
    <name type="scientific">Caerostris extrusa</name>
    <name type="common">Bark spider</name>
    <name type="synonym">Caerostris bankana</name>
    <dbReference type="NCBI Taxonomy" id="172846"/>
    <lineage>
        <taxon>Eukaryota</taxon>
        <taxon>Metazoa</taxon>
        <taxon>Ecdysozoa</taxon>
        <taxon>Arthropoda</taxon>
        <taxon>Chelicerata</taxon>
        <taxon>Arachnida</taxon>
        <taxon>Araneae</taxon>
        <taxon>Araneomorphae</taxon>
        <taxon>Entelegynae</taxon>
        <taxon>Araneoidea</taxon>
        <taxon>Araneidae</taxon>
        <taxon>Caerostris</taxon>
    </lineage>
</organism>